<evidence type="ECO:0000313" key="2">
    <source>
        <dbReference type="Proteomes" id="UP000036873"/>
    </source>
</evidence>
<name>A0A0L6TVS2_9FIRM</name>
<dbReference type="Pfam" id="PF10460">
    <property type="entry name" value="Peptidase_M30"/>
    <property type="match status" value="1"/>
</dbReference>
<dbReference type="AlphaFoldDB" id="A0A0L6TVS2"/>
<accession>A0A0L6TVS2</accession>
<evidence type="ECO:0000313" key="1">
    <source>
        <dbReference type="EMBL" id="KNZ40353.1"/>
    </source>
</evidence>
<dbReference type="STRING" id="52689.AKG39_18245"/>
<dbReference type="PATRIC" id="fig|52689.4.peg.3350"/>
<proteinExistence type="predicted"/>
<protein>
    <recommendedName>
        <fullName evidence="3">Peptidase M30</fullName>
    </recommendedName>
</protein>
<organism evidence="1 2">
    <name type="scientific">Acetobacterium bakii</name>
    <dbReference type="NCBI Taxonomy" id="52689"/>
    <lineage>
        <taxon>Bacteria</taxon>
        <taxon>Bacillati</taxon>
        <taxon>Bacillota</taxon>
        <taxon>Clostridia</taxon>
        <taxon>Eubacteriales</taxon>
        <taxon>Eubacteriaceae</taxon>
        <taxon>Acetobacterium</taxon>
    </lineage>
</organism>
<keyword evidence="2" id="KW-1185">Reference proteome</keyword>
<evidence type="ECO:0008006" key="3">
    <source>
        <dbReference type="Google" id="ProtNLM"/>
    </source>
</evidence>
<reference evidence="2" key="1">
    <citation type="submission" date="2015-07" db="EMBL/GenBank/DDBJ databases">
        <title>Draft genome sequence of Acetobacterium bakii DSM 8293, a potential psychrophilic chemical producer through syngas fermentation.</title>
        <authorList>
            <person name="Song Y."/>
            <person name="Hwang S."/>
            <person name="Cho B.-K."/>
        </authorList>
    </citation>
    <scope>NUCLEOTIDE SEQUENCE [LARGE SCALE GENOMIC DNA]</scope>
    <source>
        <strain evidence="2">DSM 8239</strain>
    </source>
</reference>
<dbReference type="Proteomes" id="UP000036873">
    <property type="component" value="Unassembled WGS sequence"/>
</dbReference>
<gene>
    <name evidence="1" type="ORF">AKG39_18245</name>
</gene>
<comment type="caution">
    <text evidence="1">The sequence shown here is derived from an EMBL/GenBank/DDBJ whole genome shotgun (WGS) entry which is preliminary data.</text>
</comment>
<dbReference type="EMBL" id="LGYO01000067">
    <property type="protein sequence ID" value="KNZ40353.1"/>
    <property type="molecule type" value="Genomic_DNA"/>
</dbReference>
<dbReference type="InterPro" id="IPR019501">
    <property type="entry name" value="Peptidase_M30_hyicolysin"/>
</dbReference>
<sequence length="440" mass="48043">MASVDDQGNVLLGNQLLISNESTDIENTQSTGTLSSGADVMETSELDLASYGFDAILPFEPSAGQRPIDPSNGSLLKTSEVYELNSTKDFYTYSFITGNMDQTHARLAYNGTHGQVWVDADNPTMFITDDDACLIGEAFDDSIYPLITENFYTESDVNADGKIAILCFDIQDNYAIPGDAYCNGYFSPEDLYDGADSNRMEIFCMDTYPTMGNDVNNPNVSQIFVGLAHEFQHMVNFNRNEIEEKSGYMDTWLDEALSEAAGYMYQVLAESAGQDCKDVHTMRLSSYNKSDAIRNGKSLLDWNTSADNLNYALSYFFGQYLRTQVDEALGSGNGVKVFNEIITDPGNGNAAVESVIQKYIDPQLTFGEFLTNYRAAMVLKADTGSFGFNGEEAFNGISTPLYIGGTTNLAGGGAIVTAIDAPFTVPVDQGTDVSCLGIFW</sequence>